<keyword evidence="6" id="KW-1185">Reference proteome</keyword>
<keyword evidence="2" id="KW-0963">Cytoplasm</keyword>
<evidence type="ECO:0000256" key="3">
    <source>
        <dbReference type="ARBA" id="ARBA00022670"/>
    </source>
</evidence>
<sequence length="198" mass="22036">MEHKLVWLTGFGPFEGAVVNSSWVGVKHVPTRGIKKKYGAVVVKQQLPVKYGFVDYHVPRKWRQLRPDLAVHVGVSGAVDCFTLELQAYKSDYTYLDVVGKTPCRGINRAPGPDVLRTALDVEAICKEFNELKLDGGSLEATVSSDPGRYLCGYIYYTSLSHGGPRSTLFVHVPPDRYTRHQLADGLNYIVQLALTQI</sequence>
<reference evidence="7" key="1">
    <citation type="submission" date="2025-08" db="UniProtKB">
        <authorList>
            <consortium name="RefSeq"/>
        </authorList>
    </citation>
    <scope>IDENTIFICATION</scope>
    <source>
        <strain evidence="7">Ishihara</strain>
        <tissue evidence="7">Whole body</tissue>
    </source>
</reference>
<dbReference type="InterPro" id="IPR016125">
    <property type="entry name" value="Peptidase_C15-like"/>
</dbReference>
<dbReference type="GO" id="GO:0006508">
    <property type="term" value="P:proteolysis"/>
    <property type="evidence" value="ECO:0007669"/>
    <property type="project" value="UniProtKB-KW"/>
</dbReference>
<dbReference type="InterPro" id="IPR000816">
    <property type="entry name" value="Peptidase_C15"/>
</dbReference>
<dbReference type="Gene3D" id="3.40.630.20">
    <property type="entry name" value="Peptidase C15, pyroglutamyl peptidase I-like"/>
    <property type="match status" value="1"/>
</dbReference>
<dbReference type="RefSeq" id="XP_022836756.1">
    <property type="nucleotide sequence ID" value="XM_022980988.1"/>
</dbReference>
<dbReference type="Proteomes" id="UP000301870">
    <property type="component" value="Unplaced"/>
</dbReference>
<dbReference type="InterPro" id="IPR036440">
    <property type="entry name" value="Peptidase_C15-like_sf"/>
</dbReference>
<keyword evidence="5" id="KW-0788">Thiol protease</keyword>
<evidence type="ECO:0000256" key="2">
    <source>
        <dbReference type="ARBA" id="ARBA00022490"/>
    </source>
</evidence>
<evidence type="ECO:0000313" key="6">
    <source>
        <dbReference type="Proteomes" id="UP000301870"/>
    </source>
</evidence>
<dbReference type="PANTHER" id="PTHR23402">
    <property type="entry name" value="PROTEASE FAMILY C15 PYROGLUTAMYL-PEPTIDASE I-RELATED"/>
    <property type="match status" value="1"/>
</dbReference>
<dbReference type="OrthoDB" id="407146at2759"/>
<dbReference type="PANTHER" id="PTHR23402:SF1">
    <property type="entry name" value="PYROGLUTAMYL-PEPTIDASE I"/>
    <property type="match status" value="1"/>
</dbReference>
<evidence type="ECO:0000256" key="5">
    <source>
        <dbReference type="ARBA" id="ARBA00022807"/>
    </source>
</evidence>
<keyword evidence="4" id="KW-0378">Hydrolase</keyword>
<dbReference type="SUPFAM" id="SSF53182">
    <property type="entry name" value="Pyrrolidone carboxyl peptidase (pyroglutamate aminopeptidase)"/>
    <property type="match status" value="1"/>
</dbReference>
<dbReference type="AlphaFoldDB" id="A0A9J7J287"/>
<keyword evidence="3" id="KW-0645">Protease</keyword>
<evidence type="ECO:0000256" key="1">
    <source>
        <dbReference type="ARBA" id="ARBA00006641"/>
    </source>
</evidence>
<organism evidence="6 7">
    <name type="scientific">Spodoptera litura</name>
    <name type="common">Asian cotton leafworm</name>
    <dbReference type="NCBI Taxonomy" id="69820"/>
    <lineage>
        <taxon>Eukaryota</taxon>
        <taxon>Metazoa</taxon>
        <taxon>Ecdysozoa</taxon>
        <taxon>Arthropoda</taxon>
        <taxon>Hexapoda</taxon>
        <taxon>Insecta</taxon>
        <taxon>Pterygota</taxon>
        <taxon>Neoptera</taxon>
        <taxon>Endopterygota</taxon>
        <taxon>Lepidoptera</taxon>
        <taxon>Glossata</taxon>
        <taxon>Ditrysia</taxon>
        <taxon>Noctuoidea</taxon>
        <taxon>Noctuidae</taxon>
        <taxon>Amphipyrinae</taxon>
        <taxon>Spodoptera</taxon>
    </lineage>
</organism>
<gene>
    <name evidence="7" type="primary">LOC111364132</name>
</gene>
<name>A0A9J7J287_SPOLT</name>
<evidence type="ECO:0000256" key="4">
    <source>
        <dbReference type="ARBA" id="ARBA00022801"/>
    </source>
</evidence>
<dbReference type="KEGG" id="sliu:111364132"/>
<dbReference type="PRINTS" id="PR00706">
    <property type="entry name" value="PYROGLUPTASE"/>
</dbReference>
<evidence type="ECO:0000313" key="7">
    <source>
        <dbReference type="RefSeq" id="XP_022836756.1"/>
    </source>
</evidence>
<dbReference type="GeneID" id="111364132"/>
<proteinExistence type="inferred from homology"/>
<dbReference type="GO" id="GO:0016920">
    <property type="term" value="F:pyroglutamyl-peptidase activity"/>
    <property type="evidence" value="ECO:0007669"/>
    <property type="project" value="InterPro"/>
</dbReference>
<dbReference type="CDD" id="cd00501">
    <property type="entry name" value="Peptidase_C15"/>
    <property type="match status" value="1"/>
</dbReference>
<dbReference type="GO" id="GO:0005829">
    <property type="term" value="C:cytosol"/>
    <property type="evidence" value="ECO:0007669"/>
    <property type="project" value="InterPro"/>
</dbReference>
<accession>A0A9J7J287</accession>
<dbReference type="Pfam" id="PF01470">
    <property type="entry name" value="Peptidase_C15"/>
    <property type="match status" value="1"/>
</dbReference>
<protein>
    <submittedName>
        <fullName evidence="7">Pyroglutamyl-peptidase 1-like</fullName>
    </submittedName>
</protein>
<comment type="similarity">
    <text evidence="1">Belongs to the peptidase C15 family.</text>
</comment>